<reference evidence="1 2" key="1">
    <citation type="journal article" date="2011" name="PLoS Genet.">
        <title>Comparative genomic analysis of human fungal pathogens causing paracoccidioidomycosis.</title>
        <authorList>
            <person name="Desjardins C.A."/>
            <person name="Champion M.D."/>
            <person name="Holder J.W."/>
            <person name="Muszewska A."/>
            <person name="Goldberg J."/>
            <person name="Bailao A.M."/>
            <person name="Brigido M.M."/>
            <person name="Ferreira M.E."/>
            <person name="Garcia A.M."/>
            <person name="Grynberg M."/>
            <person name="Gujja S."/>
            <person name="Heiman D.I."/>
            <person name="Henn M.R."/>
            <person name="Kodira C.D."/>
            <person name="Leon-Narvaez H."/>
            <person name="Longo L.V."/>
            <person name="Ma L.J."/>
            <person name="Malavazi I."/>
            <person name="Matsuo A.L."/>
            <person name="Morais F.V."/>
            <person name="Pereira M."/>
            <person name="Rodriguez-Brito S."/>
            <person name="Sakthikumar S."/>
            <person name="Salem-Izacc S.M."/>
            <person name="Sykes S.M."/>
            <person name="Teixeira M.M."/>
            <person name="Vallejo M.C."/>
            <person name="Walter M.E."/>
            <person name="Yandava C."/>
            <person name="Young S."/>
            <person name="Zeng Q."/>
            <person name="Zucker J."/>
            <person name="Felipe M.S."/>
            <person name="Goldman G.H."/>
            <person name="Haas B.J."/>
            <person name="McEwen J.G."/>
            <person name="Nino-Vega G."/>
            <person name="Puccia R."/>
            <person name="San-Blas G."/>
            <person name="Soares C.M."/>
            <person name="Birren B.W."/>
            <person name="Cuomo C.A."/>
        </authorList>
    </citation>
    <scope>NUCLEOTIDE SEQUENCE [LARGE SCALE GENOMIC DNA]</scope>
    <source>
        <strain evidence="1 2">Pb18</strain>
    </source>
</reference>
<accession>A0A0A0HVY0</accession>
<dbReference type="KEGG" id="pbn:PADG_11164"/>
<sequence length="100" mass="11666">MGGRVQQNKCLKNFKEIHIYKIAGEEIEFNGSPNSKIFHSNRSLERIWTARLAILTHSSSAGFKPRYNEATLLAMRHHSTENDFRNERHAVEWALEIVMR</sequence>
<dbReference type="InParanoid" id="A0A0A0HVY0"/>
<dbReference type="RefSeq" id="XP_010756760.1">
    <property type="nucleotide sequence ID" value="XM_010758458.1"/>
</dbReference>
<dbReference type="AlphaFoldDB" id="A0A0A0HVY0"/>
<dbReference type="EMBL" id="KN275957">
    <property type="protein sequence ID" value="KGM92707.1"/>
    <property type="molecule type" value="Genomic_DNA"/>
</dbReference>
<dbReference type="HOGENOM" id="CLU_2306927_0_0_1"/>
<organism evidence="1 2">
    <name type="scientific">Paracoccidioides brasiliensis (strain Pb18)</name>
    <dbReference type="NCBI Taxonomy" id="502780"/>
    <lineage>
        <taxon>Eukaryota</taxon>
        <taxon>Fungi</taxon>
        <taxon>Dikarya</taxon>
        <taxon>Ascomycota</taxon>
        <taxon>Pezizomycotina</taxon>
        <taxon>Eurotiomycetes</taxon>
        <taxon>Eurotiomycetidae</taxon>
        <taxon>Onygenales</taxon>
        <taxon>Ajellomycetaceae</taxon>
        <taxon>Paracoccidioides</taxon>
    </lineage>
</organism>
<dbReference type="Proteomes" id="UP000001628">
    <property type="component" value="Unassembled WGS sequence"/>
</dbReference>
<dbReference type="VEuPathDB" id="FungiDB:PADG_11164"/>
<dbReference type="GeneID" id="22587061"/>
<evidence type="ECO:0000313" key="1">
    <source>
        <dbReference type="EMBL" id="KGM92707.1"/>
    </source>
</evidence>
<gene>
    <name evidence="1" type="ORF">PADG_11164</name>
</gene>
<protein>
    <submittedName>
        <fullName evidence="1">Uncharacterized protein</fullName>
    </submittedName>
</protein>
<keyword evidence="2" id="KW-1185">Reference proteome</keyword>
<name>A0A0A0HVY0_PARBD</name>
<dbReference type="OrthoDB" id="10539887at2759"/>
<evidence type="ECO:0000313" key="2">
    <source>
        <dbReference type="Proteomes" id="UP000001628"/>
    </source>
</evidence>
<proteinExistence type="predicted"/>